<name>A0ABR3GCC3_9PEZI</name>
<evidence type="ECO:0000313" key="2">
    <source>
        <dbReference type="Proteomes" id="UP001447188"/>
    </source>
</evidence>
<dbReference type="Proteomes" id="UP001447188">
    <property type="component" value="Unassembled WGS sequence"/>
</dbReference>
<sequence length="118" mass="13514">MAAIIMMLGLNFSDVPWVENFGQQELTMPTHHDIDAASQLYDFRSTGPLNHDEGAKILLELQSFCFRIADISNGILREFAHIEVLRDSAASLPTWIMERWKSQQRKEAEAAAWPIVKW</sequence>
<organism evidence="1 2">
    <name type="scientific">Discina gigas</name>
    <dbReference type="NCBI Taxonomy" id="1032678"/>
    <lineage>
        <taxon>Eukaryota</taxon>
        <taxon>Fungi</taxon>
        <taxon>Dikarya</taxon>
        <taxon>Ascomycota</taxon>
        <taxon>Pezizomycotina</taxon>
        <taxon>Pezizomycetes</taxon>
        <taxon>Pezizales</taxon>
        <taxon>Discinaceae</taxon>
        <taxon>Discina</taxon>
    </lineage>
</organism>
<keyword evidence="2" id="KW-1185">Reference proteome</keyword>
<comment type="caution">
    <text evidence="1">The sequence shown here is derived from an EMBL/GenBank/DDBJ whole genome shotgun (WGS) entry which is preliminary data.</text>
</comment>
<gene>
    <name evidence="1" type="ORF">Q9L58_007643</name>
</gene>
<accession>A0ABR3GCC3</accession>
<reference evidence="1 2" key="1">
    <citation type="submission" date="2024-02" db="EMBL/GenBank/DDBJ databases">
        <title>Discinaceae phylogenomics.</title>
        <authorList>
            <person name="Dirks A.C."/>
            <person name="James T.Y."/>
        </authorList>
    </citation>
    <scope>NUCLEOTIDE SEQUENCE [LARGE SCALE GENOMIC DNA]</scope>
    <source>
        <strain evidence="1 2">ACD0624</strain>
    </source>
</reference>
<proteinExistence type="predicted"/>
<evidence type="ECO:0000313" key="1">
    <source>
        <dbReference type="EMBL" id="KAL0633473.1"/>
    </source>
</evidence>
<dbReference type="EMBL" id="JBBBZM010000124">
    <property type="protein sequence ID" value="KAL0633473.1"/>
    <property type="molecule type" value="Genomic_DNA"/>
</dbReference>
<protein>
    <submittedName>
        <fullName evidence="1">Uncharacterized protein</fullName>
    </submittedName>
</protein>